<dbReference type="AlphaFoldDB" id="A0A3B4F4P2"/>
<dbReference type="Ensembl" id="ENSPNYT00000005709.1">
    <property type="protein sequence ID" value="ENSPNYP00000005566.1"/>
    <property type="gene ID" value="ENSPNYG00000004304.1"/>
</dbReference>
<dbReference type="STRING" id="303518.ENSPNYP00000005555"/>
<dbReference type="RefSeq" id="XP_005741352.1">
    <property type="nucleotide sequence ID" value="XM_005741295.2"/>
</dbReference>
<dbReference type="PANTHER" id="PTHR44086:SF10">
    <property type="entry name" value="THIOSULFATE SULFURTRANSFERASE_RHODANESE-LIKE DOMAIN-CONTAINING PROTEIN 3"/>
    <property type="match status" value="1"/>
</dbReference>
<name>A0A3B4F4P2_9CICH</name>
<sequence>MALRSCWRLAGVVPRLLWNNTVQFEACVPRGQGSVSSSVSTRPGYKKLLFRTFSSTPASTVVSYEQLKELLVGRKAVVIDVREPWELREYGFIPGSINVPLAQVNTALQLGPEDFKEKYGGELPHQTDNVVFTCLAGIRSKTALNMAITLGYKDVQYYSGGWQDWVKHEQHNQ</sequence>
<dbReference type="PROSITE" id="PS50206">
    <property type="entry name" value="RHODANESE_3"/>
    <property type="match status" value="1"/>
</dbReference>
<dbReference type="InterPro" id="IPR001763">
    <property type="entry name" value="Rhodanese-like_dom"/>
</dbReference>
<dbReference type="SMART" id="SM00450">
    <property type="entry name" value="RHOD"/>
    <property type="match status" value="1"/>
</dbReference>
<gene>
    <name evidence="4" type="primary">tstd3</name>
</gene>
<reference evidence="4" key="2">
    <citation type="submission" date="2025-04" db="UniProtKB">
        <authorList>
            <consortium name="RefSeq"/>
        </authorList>
    </citation>
    <scope>IDENTIFICATION</scope>
</reference>
<evidence type="ECO:0000259" key="1">
    <source>
        <dbReference type="PROSITE" id="PS50206"/>
    </source>
</evidence>
<evidence type="ECO:0000313" key="4">
    <source>
        <dbReference type="RefSeq" id="XP_005741352.1"/>
    </source>
</evidence>
<dbReference type="PANTHER" id="PTHR44086">
    <property type="entry name" value="THIOSULFATE SULFURTRANSFERASE RDL2, MITOCHONDRIAL-RELATED"/>
    <property type="match status" value="1"/>
</dbReference>
<dbReference type="CTD" id="100130890"/>
<dbReference type="Gene3D" id="3.40.250.10">
    <property type="entry name" value="Rhodanese-like domain"/>
    <property type="match status" value="1"/>
</dbReference>
<keyword evidence="3" id="KW-1185">Reference proteome</keyword>
<proteinExistence type="predicted"/>
<dbReference type="Pfam" id="PF00581">
    <property type="entry name" value="Rhodanese"/>
    <property type="match status" value="1"/>
</dbReference>
<dbReference type="SUPFAM" id="SSF52821">
    <property type="entry name" value="Rhodanese/Cell cycle control phosphatase"/>
    <property type="match status" value="1"/>
</dbReference>
<reference evidence="2" key="1">
    <citation type="submission" date="2023-09" db="UniProtKB">
        <authorList>
            <consortium name="Ensembl"/>
        </authorList>
    </citation>
    <scope>IDENTIFICATION</scope>
</reference>
<dbReference type="Proteomes" id="UP000695023">
    <property type="component" value="Unplaced"/>
</dbReference>
<accession>A0A3B4F4P2</accession>
<evidence type="ECO:0000313" key="2">
    <source>
        <dbReference type="Ensembl" id="ENSPNYP00000005555.1"/>
    </source>
</evidence>
<dbReference type="Ensembl" id="ENSPNYT00000005698.1">
    <property type="protein sequence ID" value="ENSPNYP00000005555.1"/>
    <property type="gene ID" value="ENSPNYG00000004304.1"/>
</dbReference>
<dbReference type="OrthoDB" id="566238at2759"/>
<protein>
    <submittedName>
        <fullName evidence="2">Thiosulfate sulfurtransferase like domain containing 3</fullName>
    </submittedName>
    <submittedName>
        <fullName evidence="4">Thiosulfate sulfurtransferase/rhodanese-like domain-containing protein 3</fullName>
    </submittedName>
</protein>
<dbReference type="InterPro" id="IPR036873">
    <property type="entry name" value="Rhodanese-like_dom_sf"/>
</dbReference>
<dbReference type="GeneID" id="102209284"/>
<dbReference type="GeneTree" id="ENSGT00940000163155"/>
<evidence type="ECO:0000313" key="3">
    <source>
        <dbReference type="Proteomes" id="UP000695023"/>
    </source>
</evidence>
<feature type="domain" description="Rhodanese" evidence="1">
    <location>
        <begin position="72"/>
        <end position="170"/>
    </location>
</feature>
<organism evidence="2">
    <name type="scientific">Pundamilia nyererei</name>
    <dbReference type="NCBI Taxonomy" id="303518"/>
    <lineage>
        <taxon>Eukaryota</taxon>
        <taxon>Metazoa</taxon>
        <taxon>Chordata</taxon>
        <taxon>Craniata</taxon>
        <taxon>Vertebrata</taxon>
        <taxon>Euteleostomi</taxon>
        <taxon>Actinopterygii</taxon>
        <taxon>Neopterygii</taxon>
        <taxon>Teleostei</taxon>
        <taxon>Neoteleostei</taxon>
        <taxon>Acanthomorphata</taxon>
        <taxon>Ovalentaria</taxon>
        <taxon>Cichlomorphae</taxon>
        <taxon>Cichliformes</taxon>
        <taxon>Cichlidae</taxon>
        <taxon>African cichlids</taxon>
        <taxon>Pseudocrenilabrinae</taxon>
        <taxon>Haplochromini</taxon>
        <taxon>Pundamilia</taxon>
    </lineage>
</organism>